<dbReference type="PROSITE" id="PS51747">
    <property type="entry name" value="CYT_DCMP_DEAMINASES_2"/>
    <property type="match status" value="1"/>
</dbReference>
<dbReference type="InterPro" id="IPR002734">
    <property type="entry name" value="RibDG_C"/>
</dbReference>
<comment type="pathway">
    <text evidence="1">Cofactor biosynthesis; riboflavin biosynthesis; 5-amino-6-(D-ribitylamino)uracil from GTP: step 2/4.</text>
</comment>
<dbReference type="SUPFAM" id="SSF53927">
    <property type="entry name" value="Cytidine deaminase-like"/>
    <property type="match status" value="1"/>
</dbReference>
<keyword evidence="8" id="KW-0511">Multifunctional enzyme</keyword>
<evidence type="ECO:0000256" key="5">
    <source>
        <dbReference type="ARBA" id="ARBA00022833"/>
    </source>
</evidence>
<keyword evidence="5" id="KW-0862">Zinc</keyword>
<reference evidence="10" key="2">
    <citation type="journal article" date="2015" name="ISME J.">
        <title>A new class of marine Euryarchaeota group II from the Mediterranean deep chlorophyll maximum.</title>
        <authorList>
            <person name="Martin-Cuadrado A.B."/>
            <person name="Garcia-Heredia I."/>
            <person name="Molto A.G."/>
            <person name="Lopez-Ubeda R."/>
            <person name="Kimes N."/>
            <person name="Lopez-Garcia P."/>
            <person name="Moreira D."/>
            <person name="Rodriguez-Valera F."/>
        </authorList>
    </citation>
    <scope>NUCLEOTIDE SEQUENCE</scope>
</reference>
<dbReference type="CDD" id="cd01284">
    <property type="entry name" value="Riboflavin_deaminase-reductase"/>
    <property type="match status" value="1"/>
</dbReference>
<evidence type="ECO:0000256" key="8">
    <source>
        <dbReference type="ARBA" id="ARBA00023268"/>
    </source>
</evidence>
<dbReference type="InterPro" id="IPR002125">
    <property type="entry name" value="CMP_dCMP_dom"/>
</dbReference>
<evidence type="ECO:0000259" key="9">
    <source>
        <dbReference type="PROSITE" id="PS51747"/>
    </source>
</evidence>
<dbReference type="InterPro" id="IPR050765">
    <property type="entry name" value="Riboflavin_Biosynth_HTPR"/>
</dbReference>
<dbReference type="SUPFAM" id="SSF53597">
    <property type="entry name" value="Dihydrofolate reductase-like"/>
    <property type="match status" value="1"/>
</dbReference>
<keyword evidence="3" id="KW-0686">Riboflavin biosynthesis</keyword>
<proteinExistence type="predicted"/>
<dbReference type="Pfam" id="PF00383">
    <property type="entry name" value="dCMP_cyt_deam_1"/>
    <property type="match status" value="1"/>
</dbReference>
<evidence type="ECO:0000256" key="1">
    <source>
        <dbReference type="ARBA" id="ARBA00004882"/>
    </source>
</evidence>
<dbReference type="GO" id="GO:0008835">
    <property type="term" value="F:diaminohydroxyphosphoribosylaminopyrimidine deaminase activity"/>
    <property type="evidence" value="ECO:0007669"/>
    <property type="project" value="InterPro"/>
</dbReference>
<evidence type="ECO:0000313" key="10">
    <source>
        <dbReference type="EMBL" id="ANV79075.1"/>
    </source>
</evidence>
<protein>
    <submittedName>
        <fullName evidence="10">Riboflavin biosynthesis protein (RibD)</fullName>
    </submittedName>
</protein>
<evidence type="ECO:0000256" key="3">
    <source>
        <dbReference type="ARBA" id="ARBA00022619"/>
    </source>
</evidence>
<dbReference type="Pfam" id="PF01872">
    <property type="entry name" value="RibD_C"/>
    <property type="match status" value="1"/>
</dbReference>
<evidence type="ECO:0000256" key="4">
    <source>
        <dbReference type="ARBA" id="ARBA00022723"/>
    </source>
</evidence>
<dbReference type="PANTHER" id="PTHR38011:SF7">
    <property type="entry name" value="2,5-DIAMINO-6-RIBOSYLAMINO-4(3H)-PYRIMIDINONE 5'-PHOSPHATE REDUCTASE"/>
    <property type="match status" value="1"/>
</dbReference>
<organism evidence="10">
    <name type="scientific">uncultured Poseidoniia archaeon</name>
    <dbReference type="NCBI Taxonomy" id="1697135"/>
    <lineage>
        <taxon>Archaea</taxon>
        <taxon>Methanobacteriati</taxon>
        <taxon>Thermoplasmatota</taxon>
        <taxon>Candidatus Poseidoniia</taxon>
        <taxon>environmental samples</taxon>
    </lineage>
</organism>
<keyword evidence="6" id="KW-0521">NADP</keyword>
<evidence type="ECO:0000256" key="7">
    <source>
        <dbReference type="ARBA" id="ARBA00023002"/>
    </source>
</evidence>
<dbReference type="GO" id="GO:0009231">
    <property type="term" value="P:riboflavin biosynthetic process"/>
    <property type="evidence" value="ECO:0007669"/>
    <property type="project" value="UniProtKB-UniPathway"/>
</dbReference>
<dbReference type="Gene3D" id="3.40.430.10">
    <property type="entry name" value="Dihydrofolate Reductase, subunit A"/>
    <property type="match status" value="1"/>
</dbReference>
<dbReference type="PIRSF" id="PIRSF006769">
    <property type="entry name" value="RibD"/>
    <property type="match status" value="1"/>
</dbReference>
<dbReference type="GO" id="GO:0008703">
    <property type="term" value="F:5-amino-6-(5-phosphoribosylamino)uracil reductase activity"/>
    <property type="evidence" value="ECO:0007669"/>
    <property type="project" value="InterPro"/>
</dbReference>
<keyword evidence="4" id="KW-0479">Metal-binding</keyword>
<dbReference type="UniPathway" id="UPA00275">
    <property type="reaction ID" value="UER00401"/>
</dbReference>
<keyword evidence="7" id="KW-0560">Oxidoreductase</keyword>
<dbReference type="EMBL" id="KP211812">
    <property type="protein sequence ID" value="ANV79075.1"/>
    <property type="molecule type" value="Genomic_DNA"/>
</dbReference>
<sequence>MQDEFFMRRAIELAEKGRFAVRPNPLVGCVLVRDGEIIAEGWHDHLGGLHAEQMAIADAEARGVETQGSIAYVTLEPCNHFGRTPPCSEALMWAGVKKVIIGIADPNPTVRGGGVDALSKEGIEVEIGLLEEECYAQMSAFMHWCEHRTPHVLLKAATDNNGRIDGDPGKPAVRFSTKKALEMVHEIRRDSMAIIVGVNTVIRDDPKLTVRGIKSSADIIPKRVVIDPNNRIPIDCQLMTTPDAETYLINAKKYDTTKDKAHVNRIVLPTENGNIDVKKILHCLGDLEVQTLLVEGGLETWKRFLEQKLVDSAHLCISNIELDAQNEDYFYKSHLEEAGLVLKEEITLGNDIITKWERN</sequence>
<evidence type="ECO:0000256" key="6">
    <source>
        <dbReference type="ARBA" id="ARBA00022857"/>
    </source>
</evidence>
<feature type="domain" description="CMP/dCMP-type deaminase" evidence="9">
    <location>
        <begin position="1"/>
        <end position="126"/>
    </location>
</feature>
<evidence type="ECO:0000256" key="2">
    <source>
        <dbReference type="ARBA" id="ARBA00004910"/>
    </source>
</evidence>
<dbReference type="InterPro" id="IPR024072">
    <property type="entry name" value="DHFR-like_dom_sf"/>
</dbReference>
<dbReference type="InterPro" id="IPR004794">
    <property type="entry name" value="Eubact_RibD"/>
</dbReference>
<dbReference type="NCBIfam" id="TIGR00326">
    <property type="entry name" value="eubact_ribD"/>
    <property type="match status" value="1"/>
</dbReference>
<dbReference type="Gene3D" id="3.40.140.10">
    <property type="entry name" value="Cytidine Deaminase, domain 2"/>
    <property type="match status" value="1"/>
</dbReference>
<dbReference type="GO" id="GO:0008270">
    <property type="term" value="F:zinc ion binding"/>
    <property type="evidence" value="ECO:0007669"/>
    <property type="project" value="InterPro"/>
</dbReference>
<comment type="pathway">
    <text evidence="2">Cofactor biosynthesis; riboflavin biosynthesis; 5-amino-6-(D-ribitylamino)uracil from GTP: step 3/4.</text>
</comment>
<accession>A0A1B1T9Z4</accession>
<dbReference type="InterPro" id="IPR016193">
    <property type="entry name" value="Cytidine_deaminase-like"/>
</dbReference>
<dbReference type="PROSITE" id="PS00903">
    <property type="entry name" value="CYT_DCMP_DEAMINASES_1"/>
    <property type="match status" value="1"/>
</dbReference>
<dbReference type="PANTHER" id="PTHR38011">
    <property type="entry name" value="DIHYDROFOLATE REDUCTASE FAMILY PROTEIN (AFU_ORTHOLOGUE AFUA_8G06820)"/>
    <property type="match status" value="1"/>
</dbReference>
<dbReference type="AlphaFoldDB" id="A0A1B1T9Z4"/>
<name>A0A1B1T9Z4_9ARCH</name>
<reference evidence="10" key="1">
    <citation type="submission" date="2014-11" db="EMBL/GenBank/DDBJ databases">
        <authorList>
            <person name="Zhu J."/>
            <person name="Qi W."/>
            <person name="Song R."/>
        </authorList>
    </citation>
    <scope>NUCLEOTIDE SEQUENCE</scope>
</reference>
<dbReference type="InterPro" id="IPR016192">
    <property type="entry name" value="APOBEC/CMP_deaminase_Zn-bd"/>
</dbReference>